<dbReference type="GO" id="GO:0005737">
    <property type="term" value="C:cytoplasm"/>
    <property type="evidence" value="ECO:0007669"/>
    <property type="project" value="TreeGrafter"/>
</dbReference>
<feature type="repeat" description="TPR" evidence="3">
    <location>
        <begin position="466"/>
        <end position="499"/>
    </location>
</feature>
<evidence type="ECO:0000256" key="3">
    <source>
        <dbReference type="PROSITE-ProRule" id="PRU00339"/>
    </source>
</evidence>
<feature type="repeat" description="TPR" evidence="3">
    <location>
        <begin position="262"/>
        <end position="295"/>
    </location>
</feature>
<dbReference type="Pfam" id="PF13181">
    <property type="entry name" value="TPR_8"/>
    <property type="match status" value="3"/>
</dbReference>
<keyword evidence="5" id="KW-1185">Reference proteome</keyword>
<evidence type="ECO:0000256" key="1">
    <source>
        <dbReference type="ARBA" id="ARBA00022803"/>
    </source>
</evidence>
<accession>A0AAW2YKY2</accession>
<organism evidence="4 5">
    <name type="scientific">Acrasis kona</name>
    <dbReference type="NCBI Taxonomy" id="1008807"/>
    <lineage>
        <taxon>Eukaryota</taxon>
        <taxon>Discoba</taxon>
        <taxon>Heterolobosea</taxon>
        <taxon>Tetramitia</taxon>
        <taxon>Eutetramitia</taxon>
        <taxon>Acrasidae</taxon>
        <taxon>Acrasis</taxon>
    </lineage>
</organism>
<dbReference type="GO" id="GO:0007091">
    <property type="term" value="P:metaphase/anaphase transition of mitotic cell cycle"/>
    <property type="evidence" value="ECO:0007669"/>
    <property type="project" value="TreeGrafter"/>
</dbReference>
<dbReference type="AlphaFoldDB" id="A0AAW2YKY2"/>
<evidence type="ECO:0000313" key="4">
    <source>
        <dbReference type="EMBL" id="KAL0477993.1"/>
    </source>
</evidence>
<feature type="repeat" description="TPR" evidence="3">
    <location>
        <begin position="398"/>
        <end position="431"/>
    </location>
</feature>
<comment type="similarity">
    <text evidence="2">Belongs to the APC3/CDC27 family.</text>
</comment>
<dbReference type="GO" id="GO:0051301">
    <property type="term" value="P:cell division"/>
    <property type="evidence" value="ECO:0007669"/>
    <property type="project" value="TreeGrafter"/>
</dbReference>
<dbReference type="SUPFAM" id="SSF48452">
    <property type="entry name" value="TPR-like"/>
    <property type="match status" value="2"/>
</dbReference>
<dbReference type="GO" id="GO:0016567">
    <property type="term" value="P:protein ubiquitination"/>
    <property type="evidence" value="ECO:0007669"/>
    <property type="project" value="TreeGrafter"/>
</dbReference>
<protein>
    <submittedName>
        <fullName evidence="4">Anaphase-promoting complex subunit 3</fullName>
    </submittedName>
</protein>
<dbReference type="PANTHER" id="PTHR12558:SF13">
    <property type="entry name" value="CELL DIVISION CYCLE PROTEIN 27 HOMOLOG"/>
    <property type="match status" value="1"/>
</dbReference>
<dbReference type="InterPro" id="IPR019734">
    <property type="entry name" value="TPR_rpt"/>
</dbReference>
<dbReference type="InterPro" id="IPR011990">
    <property type="entry name" value="TPR-like_helical_dom_sf"/>
</dbReference>
<name>A0AAW2YKY2_9EUKA</name>
<comment type="caution">
    <text evidence="4">The sequence shown here is derived from an EMBL/GenBank/DDBJ whole genome shotgun (WGS) entry which is preliminary data.</text>
</comment>
<dbReference type="PANTHER" id="PTHR12558">
    <property type="entry name" value="CELL DIVISION CYCLE 16,23,27"/>
    <property type="match status" value="1"/>
</dbReference>
<feature type="repeat" description="TPR" evidence="3">
    <location>
        <begin position="364"/>
        <end position="397"/>
    </location>
</feature>
<dbReference type="PROSITE" id="PS50005">
    <property type="entry name" value="TPR"/>
    <property type="match status" value="5"/>
</dbReference>
<gene>
    <name evidence="4" type="ORF">AKO1_005309</name>
</gene>
<dbReference type="SMART" id="SM00028">
    <property type="entry name" value="TPR"/>
    <property type="match status" value="9"/>
</dbReference>
<dbReference type="Proteomes" id="UP001431209">
    <property type="component" value="Unassembled WGS sequence"/>
</dbReference>
<dbReference type="Pfam" id="PF13414">
    <property type="entry name" value="TPR_11"/>
    <property type="match status" value="1"/>
</dbReference>
<reference evidence="4 5" key="1">
    <citation type="submission" date="2024-03" db="EMBL/GenBank/DDBJ databases">
        <title>The Acrasis kona genome and developmental transcriptomes reveal deep origins of eukaryotic multicellular pathways.</title>
        <authorList>
            <person name="Sheikh S."/>
            <person name="Fu C.-J."/>
            <person name="Brown M.W."/>
            <person name="Baldauf S.L."/>
        </authorList>
    </citation>
    <scope>NUCLEOTIDE SEQUENCE [LARGE SCALE GENOMIC DNA]</scope>
    <source>
        <strain evidence="4 5">ATCC MYA-3509</strain>
    </source>
</reference>
<dbReference type="GO" id="GO:0005680">
    <property type="term" value="C:anaphase-promoting complex"/>
    <property type="evidence" value="ECO:0007669"/>
    <property type="project" value="TreeGrafter"/>
</dbReference>
<evidence type="ECO:0000313" key="5">
    <source>
        <dbReference type="Proteomes" id="UP001431209"/>
    </source>
</evidence>
<dbReference type="Pfam" id="PF12895">
    <property type="entry name" value="ANAPC3"/>
    <property type="match status" value="1"/>
</dbReference>
<feature type="repeat" description="TPR" evidence="3">
    <location>
        <begin position="330"/>
        <end position="363"/>
    </location>
</feature>
<dbReference type="Gene3D" id="1.25.40.10">
    <property type="entry name" value="Tetratricopeptide repeat domain"/>
    <property type="match status" value="4"/>
</dbReference>
<evidence type="ECO:0000256" key="2">
    <source>
        <dbReference type="ARBA" id="ARBA00038210"/>
    </source>
</evidence>
<sequence length="548" mass="63000">MEDYLRGCVLNSLQLHLYSNAIFLCERWFAESQTIESLHTLATCYYQSGQVKIAYHFMKETLDKWCVMLDAQSSTQTSAHYLFATLCIKMQLYEEAEKYLMSCYAFQGEDSTINYWLGVICRYTNRRDDAVSYLRKSLEGNPFMWCAFENLVQLGEHVKLNPLFSPSDASFTPFSSPVNVPTVLSFPTTPTTFSHSSSSTTLPTFSPIIENKTPSSSTITTNHAACQLVRSCAKAYQYACEYKLNNAVKQFQKLPPRHFNTGWVMCQLGKCYFELADYDHAEKCFEKMSTCEPYRLDGLEVYSTILWHMRKDARLSYLARRMNLIDPLSPNTMCAIGNCFSLQKDHASALKFFERAITTCPQFTYAHTLAGHEHFANDDMDDALECYRNAIRIDSRHYNAWYGLGTVYLRQEKYPMAELHFMRALSINDKSSVLYCYCGISMMGSHRYQDALGMLDQSLLIHPQNTAARFRRAGAFVAMNKHQEALDELDELIRMSPKEGIVHYETGKLCAKMGKKKRAMHHFIHALDLENPTRDSPFIMDAMRKLLL</sequence>
<dbReference type="GO" id="GO:0031145">
    <property type="term" value="P:anaphase-promoting complex-dependent catabolic process"/>
    <property type="evidence" value="ECO:0007669"/>
    <property type="project" value="TreeGrafter"/>
</dbReference>
<proteinExistence type="inferred from homology"/>
<dbReference type="Pfam" id="PF14559">
    <property type="entry name" value="TPR_19"/>
    <property type="match status" value="1"/>
</dbReference>
<keyword evidence="1 3" id="KW-0802">TPR repeat</keyword>
<dbReference type="EMBL" id="JAOPGA020000288">
    <property type="protein sequence ID" value="KAL0477993.1"/>
    <property type="molecule type" value="Genomic_DNA"/>
</dbReference>